<dbReference type="EMBL" id="PDCK01000045">
    <property type="protein sequence ID" value="PRQ18681.1"/>
    <property type="molecule type" value="Genomic_DNA"/>
</dbReference>
<organism evidence="2 3">
    <name type="scientific">Rosa chinensis</name>
    <name type="common">China rose</name>
    <dbReference type="NCBI Taxonomy" id="74649"/>
    <lineage>
        <taxon>Eukaryota</taxon>
        <taxon>Viridiplantae</taxon>
        <taxon>Streptophyta</taxon>
        <taxon>Embryophyta</taxon>
        <taxon>Tracheophyta</taxon>
        <taxon>Spermatophyta</taxon>
        <taxon>Magnoliopsida</taxon>
        <taxon>eudicotyledons</taxon>
        <taxon>Gunneridae</taxon>
        <taxon>Pentapetalae</taxon>
        <taxon>rosids</taxon>
        <taxon>fabids</taxon>
        <taxon>Rosales</taxon>
        <taxon>Rosaceae</taxon>
        <taxon>Rosoideae</taxon>
        <taxon>Rosoideae incertae sedis</taxon>
        <taxon>Rosa</taxon>
    </lineage>
</organism>
<accession>A0A2P6P9S4</accession>
<comment type="caution">
    <text evidence="2">The sequence shown here is derived from an EMBL/GenBank/DDBJ whole genome shotgun (WGS) entry which is preliminary data.</text>
</comment>
<dbReference type="Gramene" id="PRQ18681">
    <property type="protein sequence ID" value="PRQ18681"/>
    <property type="gene ID" value="RchiOBHm_Chr7g0208731"/>
</dbReference>
<proteinExistence type="predicted"/>
<evidence type="ECO:0000256" key="1">
    <source>
        <dbReference type="SAM" id="SignalP"/>
    </source>
</evidence>
<gene>
    <name evidence="2" type="ORF">RchiOBHm_Chr7g0208731</name>
</gene>
<dbReference type="AlphaFoldDB" id="A0A2P6P9S4"/>
<evidence type="ECO:0000313" key="3">
    <source>
        <dbReference type="Proteomes" id="UP000238479"/>
    </source>
</evidence>
<feature type="chain" id="PRO_5015143476" evidence="1">
    <location>
        <begin position="19"/>
        <end position="58"/>
    </location>
</feature>
<evidence type="ECO:0000313" key="2">
    <source>
        <dbReference type="EMBL" id="PRQ18681.1"/>
    </source>
</evidence>
<dbReference type="Proteomes" id="UP000238479">
    <property type="component" value="Chromosome 7"/>
</dbReference>
<protein>
    <submittedName>
        <fullName evidence="2">Uncharacterized protein</fullName>
    </submittedName>
</protein>
<reference evidence="2 3" key="1">
    <citation type="journal article" date="2018" name="Nat. Genet.">
        <title>The Rosa genome provides new insights in the design of modern roses.</title>
        <authorList>
            <person name="Bendahmane M."/>
        </authorList>
    </citation>
    <scope>NUCLEOTIDE SEQUENCE [LARGE SCALE GENOMIC DNA]</scope>
    <source>
        <strain evidence="3">cv. Old Blush</strain>
    </source>
</reference>
<keyword evidence="3" id="KW-1185">Reference proteome</keyword>
<name>A0A2P6P9S4_ROSCH</name>
<feature type="signal peptide" evidence="1">
    <location>
        <begin position="1"/>
        <end position="18"/>
    </location>
</feature>
<keyword evidence="1" id="KW-0732">Signal</keyword>
<sequence length="58" mass="6895">MHLFLLLPFLFFLSKERNQHLTLISKDYEIFLIDVEHIQDFCHSVSHLIGLEVSVRVL</sequence>